<evidence type="ECO:0000313" key="3">
    <source>
        <dbReference type="Proteomes" id="UP000472270"/>
    </source>
</evidence>
<dbReference type="Ensembl" id="ENSSRHT00000100442.1">
    <property type="protein sequence ID" value="ENSSRHP00000097782.1"/>
    <property type="gene ID" value="ENSSRHG00000048008.1"/>
</dbReference>
<keyword evidence="3" id="KW-1185">Reference proteome</keyword>
<dbReference type="SUPFAM" id="SSF53098">
    <property type="entry name" value="Ribonuclease H-like"/>
    <property type="match status" value="1"/>
</dbReference>
<name>A0A673N3M1_9TELE</name>
<reference evidence="2" key="2">
    <citation type="submission" date="2025-09" db="UniProtKB">
        <authorList>
            <consortium name="Ensembl"/>
        </authorList>
    </citation>
    <scope>IDENTIFICATION</scope>
</reference>
<protein>
    <recommendedName>
        <fullName evidence="1">HAT C-terminal dimerisation domain-containing protein</fullName>
    </recommendedName>
</protein>
<proteinExistence type="predicted"/>
<feature type="domain" description="HAT C-terminal dimerisation" evidence="1">
    <location>
        <begin position="187"/>
        <end position="252"/>
    </location>
</feature>
<dbReference type="PANTHER" id="PTHR47241">
    <property type="entry name" value="FINGER PROTEIN, PUTATIVE-RELATED"/>
    <property type="match status" value="1"/>
</dbReference>
<dbReference type="Pfam" id="PF05699">
    <property type="entry name" value="Dimer_Tnp_hAT"/>
    <property type="match status" value="1"/>
</dbReference>
<dbReference type="GO" id="GO:0046983">
    <property type="term" value="F:protein dimerization activity"/>
    <property type="evidence" value="ECO:0007669"/>
    <property type="project" value="InterPro"/>
</dbReference>
<sequence>MIWMMRERNPQLTNHELKWTLGGPCLIINGNCWKPFEEATCTISKDEASLSCVIPCVQALKATLGNLEADAAVRKLPDAKKLTETLKTQLDSQFESAMLLDPRFKRLPKSLLGNADFSRLKESVITEVEYEMTEGHSAAASATTYPTTDEPVQSDSLFWGAMLTMAQESNSPTNSATFQMTASADIECYLSESFSVSLTSDPVATYWSNQATKNPELAHIALKYLTCPPTSVSSERLFSTAGDIVSPHRSRLLLSPPTSVPSEYRYK</sequence>
<accession>A0A673N3M1</accession>
<dbReference type="PANTHER" id="PTHR47241:SF1">
    <property type="entry name" value="BED-TYPE DOMAIN-CONTAINING PROTEIN"/>
    <property type="match status" value="1"/>
</dbReference>
<evidence type="ECO:0000259" key="1">
    <source>
        <dbReference type="Pfam" id="PF05699"/>
    </source>
</evidence>
<dbReference type="AlphaFoldDB" id="A0A673N3M1"/>
<dbReference type="InterPro" id="IPR012337">
    <property type="entry name" value="RNaseH-like_sf"/>
</dbReference>
<organism evidence="2 3">
    <name type="scientific">Sinocyclocheilus rhinocerous</name>
    <dbReference type="NCBI Taxonomy" id="307959"/>
    <lineage>
        <taxon>Eukaryota</taxon>
        <taxon>Metazoa</taxon>
        <taxon>Chordata</taxon>
        <taxon>Craniata</taxon>
        <taxon>Vertebrata</taxon>
        <taxon>Euteleostomi</taxon>
        <taxon>Actinopterygii</taxon>
        <taxon>Neopterygii</taxon>
        <taxon>Teleostei</taxon>
        <taxon>Ostariophysi</taxon>
        <taxon>Cypriniformes</taxon>
        <taxon>Cyprinidae</taxon>
        <taxon>Cyprininae</taxon>
        <taxon>Sinocyclocheilus</taxon>
    </lineage>
</organism>
<dbReference type="Proteomes" id="UP000472270">
    <property type="component" value="Unassembled WGS sequence"/>
</dbReference>
<evidence type="ECO:0000313" key="2">
    <source>
        <dbReference type="Ensembl" id="ENSSRHP00000097782.1"/>
    </source>
</evidence>
<reference evidence="2" key="1">
    <citation type="submission" date="2025-08" db="UniProtKB">
        <authorList>
            <consortium name="Ensembl"/>
        </authorList>
    </citation>
    <scope>IDENTIFICATION</scope>
</reference>
<dbReference type="InterPro" id="IPR052865">
    <property type="entry name" value="Zinc_finger_BED"/>
</dbReference>
<dbReference type="InterPro" id="IPR008906">
    <property type="entry name" value="HATC_C_dom"/>
</dbReference>